<feature type="compositionally biased region" description="Low complexity" evidence="1">
    <location>
        <begin position="66"/>
        <end position="77"/>
    </location>
</feature>
<proteinExistence type="predicted"/>
<dbReference type="RefSeq" id="WP_407864041.1">
    <property type="nucleotide sequence ID" value="NZ_BAAFZP010000001.1"/>
</dbReference>
<keyword evidence="3" id="KW-1185">Reference proteome</keyword>
<accession>A0ABQ0GWW9</accession>
<evidence type="ECO:0000256" key="1">
    <source>
        <dbReference type="SAM" id="MobiDB-lite"/>
    </source>
</evidence>
<dbReference type="Proteomes" id="UP001628091">
    <property type="component" value="Unassembled WGS sequence"/>
</dbReference>
<evidence type="ECO:0008006" key="4">
    <source>
        <dbReference type="Google" id="ProtNLM"/>
    </source>
</evidence>
<dbReference type="Pfam" id="PF11154">
    <property type="entry name" value="DUF2934"/>
    <property type="match status" value="1"/>
</dbReference>
<organism evidence="2 3">
    <name type="scientific">Phyllobacterium phragmitis</name>
    <dbReference type="NCBI Taxonomy" id="2670329"/>
    <lineage>
        <taxon>Bacteria</taxon>
        <taxon>Pseudomonadati</taxon>
        <taxon>Pseudomonadota</taxon>
        <taxon>Alphaproteobacteria</taxon>
        <taxon>Hyphomicrobiales</taxon>
        <taxon>Phyllobacteriaceae</taxon>
        <taxon>Phyllobacterium</taxon>
    </lineage>
</organism>
<feature type="compositionally biased region" description="Basic and acidic residues" evidence="1">
    <location>
        <begin position="1"/>
        <end position="39"/>
    </location>
</feature>
<dbReference type="EMBL" id="BAAFZP010000001">
    <property type="protein sequence ID" value="GAB1581155.1"/>
    <property type="molecule type" value="Genomic_DNA"/>
</dbReference>
<gene>
    <name evidence="2" type="ORF">PPNSA23_10980</name>
</gene>
<comment type="caution">
    <text evidence="2">The sequence shown here is derived from an EMBL/GenBank/DDBJ whole genome shotgun (WGS) entry which is preliminary data.</text>
</comment>
<dbReference type="InterPro" id="IPR021327">
    <property type="entry name" value="DUF2934"/>
</dbReference>
<evidence type="ECO:0000313" key="3">
    <source>
        <dbReference type="Proteomes" id="UP001628091"/>
    </source>
</evidence>
<sequence length="108" mass="11680">METGKEEQIKARAYEIWEQEGRPQGREHEHWEQARREVEGNNTSDGTSPQQNGAGGPSEDPERRATAPNDNPAAATPGFMPGVGSTGDVGDALSPVKRPRKSGATRKK</sequence>
<reference evidence="2 3" key="1">
    <citation type="submission" date="2024-10" db="EMBL/GenBank/DDBJ databases">
        <title>Isolation, draft genome sequencing and identification of Phyllobacterium sp. NSA23, isolated from leaf soil.</title>
        <authorList>
            <person name="Akita H."/>
        </authorList>
    </citation>
    <scope>NUCLEOTIDE SEQUENCE [LARGE SCALE GENOMIC DNA]</scope>
    <source>
        <strain evidence="2 3">NSA23</strain>
    </source>
</reference>
<feature type="compositionally biased region" description="Polar residues" evidence="1">
    <location>
        <begin position="40"/>
        <end position="52"/>
    </location>
</feature>
<feature type="compositionally biased region" description="Basic residues" evidence="1">
    <location>
        <begin position="97"/>
        <end position="108"/>
    </location>
</feature>
<protein>
    <recommendedName>
        <fullName evidence="4">DUF2934 domain-containing protein</fullName>
    </recommendedName>
</protein>
<name>A0ABQ0GWW9_9HYPH</name>
<evidence type="ECO:0000313" key="2">
    <source>
        <dbReference type="EMBL" id="GAB1581155.1"/>
    </source>
</evidence>
<feature type="region of interest" description="Disordered" evidence="1">
    <location>
        <begin position="1"/>
        <end position="108"/>
    </location>
</feature>